<feature type="region of interest" description="Disordered" evidence="1">
    <location>
        <begin position="466"/>
        <end position="487"/>
    </location>
</feature>
<dbReference type="Gene3D" id="2.60.40.1120">
    <property type="entry name" value="Carboxypeptidase-like, regulatory domain"/>
    <property type="match status" value="1"/>
</dbReference>
<dbReference type="RefSeq" id="WP_167276048.1">
    <property type="nucleotide sequence ID" value="NZ_JAASQJ010000006.1"/>
</dbReference>
<dbReference type="InterPro" id="IPR008969">
    <property type="entry name" value="CarboxyPept-like_regulatory"/>
</dbReference>
<name>A0ABX0URW6_9BACT</name>
<reference evidence="2 3" key="1">
    <citation type="submission" date="2020-03" db="EMBL/GenBank/DDBJ databases">
        <title>Genomic Encyclopedia of Type Strains, Phase IV (KMG-IV): sequencing the most valuable type-strain genomes for metagenomic binning, comparative biology and taxonomic classification.</title>
        <authorList>
            <person name="Goeker M."/>
        </authorList>
    </citation>
    <scope>NUCLEOTIDE SEQUENCE [LARGE SCALE GENOMIC DNA]</scope>
    <source>
        <strain evidence="2 3">DSM 102865</strain>
    </source>
</reference>
<dbReference type="InterPro" id="IPR043741">
    <property type="entry name" value="DUF5686"/>
</dbReference>
<evidence type="ECO:0008006" key="4">
    <source>
        <dbReference type="Google" id="ProtNLM"/>
    </source>
</evidence>
<dbReference type="SUPFAM" id="SSF49464">
    <property type="entry name" value="Carboxypeptidase regulatory domain-like"/>
    <property type="match status" value="1"/>
</dbReference>
<dbReference type="Pfam" id="PF13715">
    <property type="entry name" value="CarbopepD_reg_2"/>
    <property type="match status" value="1"/>
</dbReference>
<evidence type="ECO:0000313" key="2">
    <source>
        <dbReference type="EMBL" id="NIJ55733.1"/>
    </source>
</evidence>
<proteinExistence type="predicted"/>
<evidence type="ECO:0000313" key="3">
    <source>
        <dbReference type="Proteomes" id="UP001179181"/>
    </source>
</evidence>
<dbReference type="EMBL" id="JAASQJ010000006">
    <property type="protein sequence ID" value="NIJ55733.1"/>
    <property type="molecule type" value="Genomic_DNA"/>
</dbReference>
<dbReference type="Pfam" id="PF18939">
    <property type="entry name" value="DUF5686"/>
    <property type="match status" value="1"/>
</dbReference>
<evidence type="ECO:0000256" key="1">
    <source>
        <dbReference type="SAM" id="MobiDB-lite"/>
    </source>
</evidence>
<gene>
    <name evidence="2" type="ORF">FHS68_004926</name>
</gene>
<sequence>MLNRYLLCFFLLLITIGHAFSQSGVKGVIKTTKGEPLPFAAIIVKGTEISTISNEEGKYQLDLKPGYHEVIFQYLGFKTGLKAFTIENKMEIFDLTMEEQALNLGEVRIGNRDEDPAYTIMRRAIAKSRYHLLQVDSYVAKAYSKSSIVITDLPMEFLYKKELKEVEKETNFKKGVPILNESVSEVTFRQPNSYKQRVIAARNSQDKGFANPNAYLLASFYQPEVVKAVSPLSPRAFAYYKFEYQGAFRENGIEVNKIKVTPRSYGEGVYRGTIHIIEGEWSIYSLDLQTVNTGFNIDIKQVYSPVQGAWMPVNQQFHVAGGIYGLKGKGDFVISQSFTNVKINPTFRPDIVVVDGKKEKEEAKKVKLSGREIKTQKLEEVVGKQKEFSAKNLRKLMKEYEKQDLKAKEEKGEDIDLNFTRNDSTTVDTMASKRTMAFWDSIRTVPLTTAELKSYTRLDSIIVVQEKSKPQDGNSKPSKSDTTKSNKKGRGSFFGFFGDVFTGHSFRLGKKSPWRLDYVSPIYGAQINTVEGLALNGGGLKLKYSGAGKKANGETKIRQDLSINALTRYSFARQKLLATGGIDYGWKRNKFNFSGGSAISQYNGENPMHPLLNTFTTLFLERNFIKIYEKDFVRLDFKTDRENEHFELKANIEYADRRALRNVKDMNPYNWIDWKRRAFTSNIPFNAELTDETGTASFEMRPHQALTLGLTASYKPWQKYKIKSGKTTFYDDDSPELSLTYRKGINDAFGSDVDYDFVQIGMQHGFETGVRSKLRYKLAAGKFLNDANVRFPDFQHFAGNQFFFQFGDPVSTFRMLDYYKYSTAKEFFEAHVLSEFRKFLLTQITWFRIMGIKENFFLHYLATPASDNYTELGYGLDVGIRFPFRIEVANSFEGFKYKNTVFRIGTTMNINLGRN</sequence>
<dbReference type="Proteomes" id="UP001179181">
    <property type="component" value="Unassembled WGS sequence"/>
</dbReference>
<organism evidence="2 3">
    <name type="scientific">Dyadobacter arcticus</name>
    <dbReference type="NCBI Taxonomy" id="1078754"/>
    <lineage>
        <taxon>Bacteria</taxon>
        <taxon>Pseudomonadati</taxon>
        <taxon>Bacteroidota</taxon>
        <taxon>Cytophagia</taxon>
        <taxon>Cytophagales</taxon>
        <taxon>Spirosomataceae</taxon>
        <taxon>Dyadobacter</taxon>
    </lineage>
</organism>
<accession>A0ABX0URW6</accession>
<comment type="caution">
    <text evidence="2">The sequence shown here is derived from an EMBL/GenBank/DDBJ whole genome shotgun (WGS) entry which is preliminary data.</text>
</comment>
<keyword evidence="3" id="KW-1185">Reference proteome</keyword>
<protein>
    <recommendedName>
        <fullName evidence="4">CarboxypepD_reg-like domain-containing protein</fullName>
    </recommendedName>
</protein>